<gene>
    <name evidence="1" type="ORF">BU16DRAFT_566989</name>
</gene>
<dbReference type="EMBL" id="MU004198">
    <property type="protein sequence ID" value="KAF2489889.1"/>
    <property type="molecule type" value="Genomic_DNA"/>
</dbReference>
<proteinExistence type="predicted"/>
<dbReference type="OrthoDB" id="10507384at2759"/>
<sequence length="403" mass="46790">MASEASHGEGAYTIPSFLEIANRLGLSDEIELLNLMTTEPVEDSHVEVNTNFLDAYAIFRDRCLPRQSPVQYAAGPGLSAVSRLLVINGRKDSESGRQPSQFYRDYSVAEHYARFIYTMMEAWDTDFLDLLPLCRPARLAWPQDFDQAKLAVGKFYHLIERIRYHYNDSSGRHHIIQALEARRPKKPGIARPPDDYEPRSFGTLEGLLLMSGISLNFMHMPSHTYTLHAAYRDFREECLDAGTGIGSQFGFISSKGHLKRPLGPSADELVAEIRNHVVPTDHAFILKYNRPDRHTFDQGRNFSVLEHYSCFVWQIIQDHPLNFEWPTDLQDPDWSVRRCVLTNVLWLVRWIRSQHYHKRSHSIIQGMDQTIDRCIRRRYKDRMTTPRRVTSRTRACARTIRRL</sequence>
<name>A0A6A6QCS4_9PEZI</name>
<organism evidence="1 2">
    <name type="scientific">Lophium mytilinum</name>
    <dbReference type="NCBI Taxonomy" id="390894"/>
    <lineage>
        <taxon>Eukaryota</taxon>
        <taxon>Fungi</taxon>
        <taxon>Dikarya</taxon>
        <taxon>Ascomycota</taxon>
        <taxon>Pezizomycotina</taxon>
        <taxon>Dothideomycetes</taxon>
        <taxon>Pleosporomycetidae</taxon>
        <taxon>Mytilinidiales</taxon>
        <taxon>Mytilinidiaceae</taxon>
        <taxon>Lophium</taxon>
    </lineage>
</organism>
<dbReference type="AlphaFoldDB" id="A0A6A6QCS4"/>
<evidence type="ECO:0000313" key="1">
    <source>
        <dbReference type="EMBL" id="KAF2489889.1"/>
    </source>
</evidence>
<evidence type="ECO:0000313" key="2">
    <source>
        <dbReference type="Proteomes" id="UP000799750"/>
    </source>
</evidence>
<dbReference type="Proteomes" id="UP000799750">
    <property type="component" value="Unassembled WGS sequence"/>
</dbReference>
<keyword evidence="2" id="KW-1185">Reference proteome</keyword>
<accession>A0A6A6QCS4</accession>
<protein>
    <submittedName>
        <fullName evidence="1">Uncharacterized protein</fullName>
    </submittedName>
</protein>
<reference evidence="1" key="1">
    <citation type="journal article" date="2020" name="Stud. Mycol.">
        <title>101 Dothideomycetes genomes: a test case for predicting lifestyles and emergence of pathogens.</title>
        <authorList>
            <person name="Haridas S."/>
            <person name="Albert R."/>
            <person name="Binder M."/>
            <person name="Bloem J."/>
            <person name="Labutti K."/>
            <person name="Salamov A."/>
            <person name="Andreopoulos B."/>
            <person name="Baker S."/>
            <person name="Barry K."/>
            <person name="Bills G."/>
            <person name="Bluhm B."/>
            <person name="Cannon C."/>
            <person name="Castanera R."/>
            <person name="Culley D."/>
            <person name="Daum C."/>
            <person name="Ezra D."/>
            <person name="Gonzalez J."/>
            <person name="Henrissat B."/>
            <person name="Kuo A."/>
            <person name="Liang C."/>
            <person name="Lipzen A."/>
            <person name="Lutzoni F."/>
            <person name="Magnuson J."/>
            <person name="Mondo S."/>
            <person name="Nolan M."/>
            <person name="Ohm R."/>
            <person name="Pangilinan J."/>
            <person name="Park H.-J."/>
            <person name="Ramirez L."/>
            <person name="Alfaro M."/>
            <person name="Sun H."/>
            <person name="Tritt A."/>
            <person name="Yoshinaga Y."/>
            <person name="Zwiers L.-H."/>
            <person name="Turgeon B."/>
            <person name="Goodwin S."/>
            <person name="Spatafora J."/>
            <person name="Crous P."/>
            <person name="Grigoriev I."/>
        </authorList>
    </citation>
    <scope>NUCLEOTIDE SEQUENCE</scope>
    <source>
        <strain evidence="1">CBS 269.34</strain>
    </source>
</reference>